<proteinExistence type="inferred from homology"/>
<dbReference type="InterPro" id="IPR050925">
    <property type="entry name" value="Rhomboid_protease_S54"/>
</dbReference>
<reference evidence="9 10" key="1">
    <citation type="submission" date="2019-03" db="EMBL/GenBank/DDBJ databases">
        <title>Genomic Encyclopedia of Type Strains, Phase IV (KMG-IV): sequencing the most valuable type-strain genomes for metagenomic binning, comparative biology and taxonomic classification.</title>
        <authorList>
            <person name="Goeker M."/>
        </authorList>
    </citation>
    <scope>NUCLEOTIDE SEQUENCE [LARGE SCALE GENOMIC DNA]</scope>
    <source>
        <strain evidence="9 10">DSM 23344</strain>
    </source>
</reference>
<keyword evidence="10" id="KW-1185">Reference proteome</keyword>
<feature type="transmembrane region" description="Helical" evidence="7">
    <location>
        <begin position="156"/>
        <end position="177"/>
    </location>
</feature>
<name>A0A4R2KPV6_9GAMM</name>
<organism evidence="9 10">
    <name type="scientific">Chromatocurvus halotolerans</name>
    <dbReference type="NCBI Taxonomy" id="1132028"/>
    <lineage>
        <taxon>Bacteria</taxon>
        <taxon>Pseudomonadati</taxon>
        <taxon>Pseudomonadota</taxon>
        <taxon>Gammaproteobacteria</taxon>
        <taxon>Cellvibrionales</taxon>
        <taxon>Halieaceae</taxon>
        <taxon>Chromatocurvus</taxon>
    </lineage>
</organism>
<keyword evidence="4" id="KW-0378">Hydrolase</keyword>
<feature type="domain" description="Peptidase S54 rhomboid" evidence="8">
    <location>
        <begin position="59"/>
        <end position="199"/>
    </location>
</feature>
<evidence type="ECO:0000256" key="7">
    <source>
        <dbReference type="SAM" id="Phobius"/>
    </source>
</evidence>
<evidence type="ECO:0000313" key="10">
    <source>
        <dbReference type="Proteomes" id="UP000294980"/>
    </source>
</evidence>
<feature type="transmembrane region" description="Helical" evidence="7">
    <location>
        <begin position="61"/>
        <end position="83"/>
    </location>
</feature>
<dbReference type="GO" id="GO:0016020">
    <property type="term" value="C:membrane"/>
    <property type="evidence" value="ECO:0007669"/>
    <property type="project" value="UniProtKB-SubCell"/>
</dbReference>
<accession>A0A4R2KPV6</accession>
<evidence type="ECO:0000256" key="4">
    <source>
        <dbReference type="ARBA" id="ARBA00022801"/>
    </source>
</evidence>
<dbReference type="EMBL" id="SLWX01000007">
    <property type="protein sequence ID" value="TCO75614.1"/>
    <property type="molecule type" value="Genomic_DNA"/>
</dbReference>
<feature type="transmembrane region" description="Helical" evidence="7">
    <location>
        <begin position="123"/>
        <end position="144"/>
    </location>
</feature>
<evidence type="ECO:0000256" key="6">
    <source>
        <dbReference type="ARBA" id="ARBA00023136"/>
    </source>
</evidence>
<dbReference type="RefSeq" id="WP_117317635.1">
    <property type="nucleotide sequence ID" value="NZ_QQSW01000009.1"/>
</dbReference>
<keyword evidence="5 7" id="KW-1133">Transmembrane helix</keyword>
<feature type="transmembrane region" description="Helical" evidence="7">
    <location>
        <begin position="183"/>
        <end position="202"/>
    </location>
</feature>
<dbReference type="GO" id="GO:0004252">
    <property type="term" value="F:serine-type endopeptidase activity"/>
    <property type="evidence" value="ECO:0007669"/>
    <property type="project" value="InterPro"/>
</dbReference>
<evidence type="ECO:0000256" key="5">
    <source>
        <dbReference type="ARBA" id="ARBA00022989"/>
    </source>
</evidence>
<dbReference type="PANTHER" id="PTHR43731">
    <property type="entry name" value="RHOMBOID PROTEASE"/>
    <property type="match status" value="1"/>
</dbReference>
<comment type="subcellular location">
    <subcellularLocation>
        <location evidence="1">Membrane</location>
        <topology evidence="1">Multi-pass membrane protein</topology>
    </subcellularLocation>
</comment>
<protein>
    <submittedName>
        <fullName evidence="9">GlpG protein</fullName>
    </submittedName>
</protein>
<evidence type="ECO:0000313" key="9">
    <source>
        <dbReference type="EMBL" id="TCO75614.1"/>
    </source>
</evidence>
<dbReference type="InterPro" id="IPR022764">
    <property type="entry name" value="Peptidase_S54_rhomboid_dom"/>
</dbReference>
<dbReference type="Pfam" id="PF01694">
    <property type="entry name" value="Rhomboid"/>
    <property type="match status" value="1"/>
</dbReference>
<evidence type="ECO:0000256" key="2">
    <source>
        <dbReference type="ARBA" id="ARBA00009045"/>
    </source>
</evidence>
<gene>
    <name evidence="9" type="ORF">EV688_10731</name>
</gene>
<keyword evidence="6 7" id="KW-0472">Membrane</keyword>
<dbReference type="Proteomes" id="UP000294980">
    <property type="component" value="Unassembled WGS sequence"/>
</dbReference>
<feature type="transmembrane region" description="Helical" evidence="7">
    <location>
        <begin position="12"/>
        <end position="32"/>
    </location>
</feature>
<dbReference type="AlphaFoldDB" id="A0A4R2KPV6"/>
<evidence type="ECO:0000259" key="8">
    <source>
        <dbReference type="Pfam" id="PF01694"/>
    </source>
</evidence>
<dbReference type="InterPro" id="IPR035952">
    <property type="entry name" value="Rhomboid-like_sf"/>
</dbReference>
<keyword evidence="3 7" id="KW-0812">Transmembrane</keyword>
<evidence type="ECO:0000256" key="3">
    <source>
        <dbReference type="ARBA" id="ARBA00022692"/>
    </source>
</evidence>
<comment type="similarity">
    <text evidence="2">Belongs to the peptidase S54 family.</text>
</comment>
<comment type="caution">
    <text evidence="9">The sequence shown here is derived from an EMBL/GenBank/DDBJ whole genome shotgun (WGS) entry which is preliminary data.</text>
</comment>
<sequence>MGDLLAALRPVPVTAGLLLLSIVGFFLVYLNMPLRWVSGLTYLPFNLGRAGPSFTPMNGEYWRLVTPVFLHFSWLHIVFNALWTWEFGHRIERTLGSRWLLLLFLAIAVISNSSQFAAGGPSIFGGMSGVVYGLLGFSWVAARLQPRWQFAPPPGLMLFMIGWLLICLFGVIEVLGFGAVANAAHVGGLLAGGVLGAIAGYASHRVGKA</sequence>
<feature type="transmembrane region" description="Helical" evidence="7">
    <location>
        <begin position="95"/>
        <end position="117"/>
    </location>
</feature>
<dbReference type="PANTHER" id="PTHR43731:SF14">
    <property type="entry name" value="PRESENILIN-ASSOCIATED RHOMBOID-LIKE PROTEIN, MITOCHONDRIAL"/>
    <property type="match status" value="1"/>
</dbReference>
<dbReference type="SUPFAM" id="SSF144091">
    <property type="entry name" value="Rhomboid-like"/>
    <property type="match status" value="1"/>
</dbReference>
<dbReference type="OrthoDB" id="9778341at2"/>
<dbReference type="Gene3D" id="1.20.1540.10">
    <property type="entry name" value="Rhomboid-like"/>
    <property type="match status" value="1"/>
</dbReference>
<evidence type="ECO:0000256" key="1">
    <source>
        <dbReference type="ARBA" id="ARBA00004141"/>
    </source>
</evidence>